<reference evidence="1" key="1">
    <citation type="submission" date="2020-04" db="EMBL/GenBank/DDBJ databases">
        <authorList>
            <person name="Broberg M."/>
        </authorList>
    </citation>
    <scope>NUCLEOTIDE SEQUENCE</scope>
</reference>
<name>A0ACA9U855_BIOOC</name>
<evidence type="ECO:0000313" key="1">
    <source>
        <dbReference type="EMBL" id="CAG9949009.1"/>
    </source>
</evidence>
<dbReference type="EMBL" id="CADEHS020000052">
    <property type="protein sequence ID" value="CAG9949009.1"/>
    <property type="molecule type" value="Genomic_DNA"/>
</dbReference>
<proteinExistence type="predicted"/>
<organism evidence="1 2">
    <name type="scientific">Clonostachys rosea f. rosea IK726</name>
    <dbReference type="NCBI Taxonomy" id="1349383"/>
    <lineage>
        <taxon>Eukaryota</taxon>
        <taxon>Fungi</taxon>
        <taxon>Dikarya</taxon>
        <taxon>Ascomycota</taxon>
        <taxon>Pezizomycotina</taxon>
        <taxon>Sordariomycetes</taxon>
        <taxon>Hypocreomycetidae</taxon>
        <taxon>Hypocreales</taxon>
        <taxon>Bionectriaceae</taxon>
        <taxon>Clonostachys</taxon>
    </lineage>
</organism>
<comment type="caution">
    <text evidence="1">The sequence shown here is derived from an EMBL/GenBank/DDBJ whole genome shotgun (WGS) entry which is preliminary data.</text>
</comment>
<evidence type="ECO:0000313" key="2">
    <source>
        <dbReference type="Proteomes" id="UP000836387"/>
    </source>
</evidence>
<keyword evidence="2" id="KW-1185">Reference proteome</keyword>
<accession>A0ACA9U855</accession>
<sequence>MSDKVLDPKSFNKLYLNGKYVSAQSTDTYTLKNPKDNSVVTSEVPIAGAEDVDAAVKFAEDAFKGPWSNFTAIQRAECMLKLVSILDEELTPILTLDSLTSGIPISLAPVREKNYIRNCLIYYAGWTDKQKGDYFPADDGMRNMQTRPNEISG</sequence>
<reference evidence="1" key="2">
    <citation type="submission" date="2021-10" db="EMBL/GenBank/DDBJ databases">
        <authorList>
            <person name="Piombo E."/>
        </authorList>
    </citation>
    <scope>NUCLEOTIDE SEQUENCE</scope>
</reference>
<dbReference type="Proteomes" id="UP000836387">
    <property type="component" value="Unassembled WGS sequence"/>
</dbReference>
<gene>
    <name evidence="1" type="ORF">CRV2_00016111</name>
</gene>
<protein>
    <submittedName>
        <fullName evidence="1">Uncharacterized protein</fullName>
    </submittedName>
</protein>